<reference evidence="1" key="1">
    <citation type="submission" date="2023-10" db="EMBL/GenBank/DDBJ databases">
        <title>Genome assembly of Pristionchus species.</title>
        <authorList>
            <person name="Yoshida K."/>
            <person name="Sommer R.J."/>
        </authorList>
    </citation>
    <scope>NUCLEOTIDE SEQUENCE</scope>
    <source>
        <strain evidence="1">RS0144</strain>
    </source>
</reference>
<comment type="caution">
    <text evidence="1">The sequence shown here is derived from an EMBL/GenBank/DDBJ whole genome shotgun (WGS) entry which is preliminary data.</text>
</comment>
<feature type="non-terminal residue" evidence="1">
    <location>
        <position position="135"/>
    </location>
</feature>
<dbReference type="EMBL" id="BTSX01000005">
    <property type="protein sequence ID" value="GMS99253.1"/>
    <property type="molecule type" value="Genomic_DNA"/>
</dbReference>
<evidence type="ECO:0000313" key="2">
    <source>
        <dbReference type="Proteomes" id="UP001432027"/>
    </source>
</evidence>
<protein>
    <submittedName>
        <fullName evidence="1">Uncharacterized protein</fullName>
    </submittedName>
</protein>
<evidence type="ECO:0000313" key="1">
    <source>
        <dbReference type="EMBL" id="GMS99253.1"/>
    </source>
</evidence>
<feature type="non-terminal residue" evidence="1">
    <location>
        <position position="1"/>
    </location>
</feature>
<proteinExistence type="predicted"/>
<dbReference type="Proteomes" id="UP001432027">
    <property type="component" value="Unassembled WGS sequence"/>
</dbReference>
<accession>A0AAV5TXI4</accession>
<keyword evidence="2" id="KW-1185">Reference proteome</keyword>
<organism evidence="1 2">
    <name type="scientific">Pristionchus entomophagus</name>
    <dbReference type="NCBI Taxonomy" id="358040"/>
    <lineage>
        <taxon>Eukaryota</taxon>
        <taxon>Metazoa</taxon>
        <taxon>Ecdysozoa</taxon>
        <taxon>Nematoda</taxon>
        <taxon>Chromadorea</taxon>
        <taxon>Rhabditida</taxon>
        <taxon>Rhabditina</taxon>
        <taxon>Diplogasteromorpha</taxon>
        <taxon>Diplogasteroidea</taxon>
        <taxon>Neodiplogasteridae</taxon>
        <taxon>Pristionchus</taxon>
    </lineage>
</organism>
<name>A0AAV5TXI4_9BILA</name>
<gene>
    <name evidence="1" type="ORF">PENTCL1PPCAC_21428</name>
</gene>
<dbReference type="AlphaFoldDB" id="A0AAV5TXI4"/>
<sequence length="135" mass="15488">SDISEAQLSCECVRASAKGDPDRCSPGLRGWSEIFFISDRLINTITEQKVNELSLESFEIKVVSPDKTLISLASHLRSLHIHERVANSNNYFFGLDNIDWAPIFLDMFARKLDKLYIQNHWNPEYLENDSVNSLK</sequence>